<evidence type="ECO:0000256" key="2">
    <source>
        <dbReference type="ARBA" id="ARBA00023125"/>
    </source>
</evidence>
<sequence>MGLRDEKKQATRTAIADTALSLFLSHGFDQVTVSDIAKAAHVSVNTVFNYFPTKEDLFFDRQADVVQRLARALDDGAPGASAVDAVHRSFLAAVSRNDPTLGISSDMVAFWRVVDNSPALQARARLLAELTEAALAVKLAEISRTPADSLVPYATAAVIAGVDRALHAEIRRRISRGEEGDAVRAAIVDAAAGAFAAVRAGLDTYLETGGDSESAGEPNPQTVDE</sequence>
<evidence type="ECO:0000256" key="1">
    <source>
        <dbReference type="ARBA" id="ARBA00023015"/>
    </source>
</evidence>
<dbReference type="RefSeq" id="WP_014443424.1">
    <property type="nucleotide sequence ID" value="NC_017093.1"/>
</dbReference>
<dbReference type="PROSITE" id="PS50977">
    <property type="entry name" value="HTH_TETR_2"/>
    <property type="match status" value="1"/>
</dbReference>
<name>I0H692_ACTM4</name>
<dbReference type="Proteomes" id="UP000007882">
    <property type="component" value="Chromosome"/>
</dbReference>
<dbReference type="InterPro" id="IPR050109">
    <property type="entry name" value="HTH-type_TetR-like_transc_reg"/>
</dbReference>
<keyword evidence="1" id="KW-0805">Transcription regulation</keyword>
<dbReference type="PATRIC" id="fig|512565.3.peg.3306"/>
<feature type="DNA-binding region" description="H-T-H motif" evidence="4">
    <location>
        <begin position="32"/>
        <end position="51"/>
    </location>
</feature>
<organism evidence="6 7">
    <name type="scientific">Actinoplanes missouriensis (strain ATCC 14538 / DSM 43046 / CBS 188.64 / JCM 3121 / NBRC 102363 / NCIMB 12654 / NRRL B-3342 / UNCC 431)</name>
    <dbReference type="NCBI Taxonomy" id="512565"/>
    <lineage>
        <taxon>Bacteria</taxon>
        <taxon>Bacillati</taxon>
        <taxon>Actinomycetota</taxon>
        <taxon>Actinomycetes</taxon>
        <taxon>Micromonosporales</taxon>
        <taxon>Micromonosporaceae</taxon>
        <taxon>Actinoplanes</taxon>
    </lineage>
</organism>
<dbReference type="KEGG" id="ams:AMIS_33090"/>
<keyword evidence="3" id="KW-0804">Transcription</keyword>
<evidence type="ECO:0000256" key="4">
    <source>
        <dbReference type="PROSITE-ProRule" id="PRU00335"/>
    </source>
</evidence>
<dbReference type="InterPro" id="IPR001647">
    <property type="entry name" value="HTH_TetR"/>
</dbReference>
<protein>
    <submittedName>
        <fullName evidence="6">Putative TetR-family transcriptional regulator</fullName>
    </submittedName>
</protein>
<feature type="domain" description="HTH tetR-type" evidence="5">
    <location>
        <begin position="9"/>
        <end position="69"/>
    </location>
</feature>
<dbReference type="HOGENOM" id="CLU_069356_2_0_11"/>
<dbReference type="STRING" id="512565.AMIS_33090"/>
<dbReference type="PANTHER" id="PTHR30055:SF234">
    <property type="entry name" value="HTH-TYPE TRANSCRIPTIONAL REGULATOR BETI"/>
    <property type="match status" value="1"/>
</dbReference>
<accession>I0H692</accession>
<reference evidence="6 7" key="1">
    <citation type="submission" date="2012-02" db="EMBL/GenBank/DDBJ databases">
        <title>Complete genome sequence of Actinoplanes missouriensis 431 (= NBRC 102363).</title>
        <authorList>
            <person name="Ohnishi Y."/>
            <person name="Ishikawa J."/>
            <person name="Sekine M."/>
            <person name="Hosoyama A."/>
            <person name="Harada T."/>
            <person name="Narita H."/>
            <person name="Hata T."/>
            <person name="Konno Y."/>
            <person name="Tutikane K."/>
            <person name="Fujita N."/>
            <person name="Horinouchi S."/>
            <person name="Hayakawa M."/>
        </authorList>
    </citation>
    <scope>NUCLEOTIDE SEQUENCE [LARGE SCALE GENOMIC DNA]</scope>
    <source>
        <strain evidence="7">ATCC 14538 / DSM 43046 / CBS 188.64 / JCM 3121 / NBRC 102363 / NCIMB 12654 / NRRL B-3342 / UNCC 431</strain>
    </source>
</reference>
<keyword evidence="2 4" id="KW-0238">DNA-binding</keyword>
<dbReference type="eggNOG" id="COG1309">
    <property type="taxonomic scope" value="Bacteria"/>
</dbReference>
<dbReference type="GO" id="GO:0000976">
    <property type="term" value="F:transcription cis-regulatory region binding"/>
    <property type="evidence" value="ECO:0007669"/>
    <property type="project" value="TreeGrafter"/>
</dbReference>
<evidence type="ECO:0000259" key="5">
    <source>
        <dbReference type="PROSITE" id="PS50977"/>
    </source>
</evidence>
<keyword evidence="7" id="KW-1185">Reference proteome</keyword>
<dbReference type="Pfam" id="PF00440">
    <property type="entry name" value="TetR_N"/>
    <property type="match status" value="1"/>
</dbReference>
<dbReference type="GO" id="GO:0003700">
    <property type="term" value="F:DNA-binding transcription factor activity"/>
    <property type="evidence" value="ECO:0007669"/>
    <property type="project" value="TreeGrafter"/>
</dbReference>
<dbReference type="InterPro" id="IPR009057">
    <property type="entry name" value="Homeodomain-like_sf"/>
</dbReference>
<proteinExistence type="predicted"/>
<evidence type="ECO:0000313" key="6">
    <source>
        <dbReference type="EMBL" id="BAL88529.1"/>
    </source>
</evidence>
<dbReference type="PANTHER" id="PTHR30055">
    <property type="entry name" value="HTH-TYPE TRANSCRIPTIONAL REGULATOR RUTR"/>
    <property type="match status" value="1"/>
</dbReference>
<dbReference type="AlphaFoldDB" id="I0H692"/>
<dbReference type="EMBL" id="AP012319">
    <property type="protein sequence ID" value="BAL88529.1"/>
    <property type="molecule type" value="Genomic_DNA"/>
</dbReference>
<gene>
    <name evidence="6" type="ordered locus">AMIS_33090</name>
</gene>
<evidence type="ECO:0000313" key="7">
    <source>
        <dbReference type="Proteomes" id="UP000007882"/>
    </source>
</evidence>
<dbReference type="PRINTS" id="PR00455">
    <property type="entry name" value="HTHTETR"/>
</dbReference>
<dbReference type="SUPFAM" id="SSF46689">
    <property type="entry name" value="Homeodomain-like"/>
    <property type="match status" value="1"/>
</dbReference>
<evidence type="ECO:0000256" key="3">
    <source>
        <dbReference type="ARBA" id="ARBA00023163"/>
    </source>
</evidence>
<dbReference type="Gene3D" id="1.10.357.10">
    <property type="entry name" value="Tetracycline Repressor, domain 2"/>
    <property type="match status" value="1"/>
</dbReference>
<dbReference type="OrthoDB" id="3211155at2"/>